<feature type="repeat" description="WD" evidence="11">
    <location>
        <begin position="281"/>
        <end position="311"/>
    </location>
</feature>
<dbReference type="OrthoDB" id="1068471at2759"/>
<keyword evidence="5" id="KW-0508">mRNA splicing</keyword>
<reference evidence="12 13" key="1">
    <citation type="journal article" date="2017" name="Nat. Ecol. Evol.">
        <title>Scallop genome provides insights into evolution of bilaterian karyotype and development.</title>
        <authorList>
            <person name="Wang S."/>
            <person name="Zhang J."/>
            <person name="Jiao W."/>
            <person name="Li J."/>
            <person name="Xun X."/>
            <person name="Sun Y."/>
            <person name="Guo X."/>
            <person name="Huan P."/>
            <person name="Dong B."/>
            <person name="Zhang L."/>
            <person name="Hu X."/>
            <person name="Sun X."/>
            <person name="Wang J."/>
            <person name="Zhao C."/>
            <person name="Wang Y."/>
            <person name="Wang D."/>
            <person name="Huang X."/>
            <person name="Wang R."/>
            <person name="Lv J."/>
            <person name="Li Y."/>
            <person name="Zhang Z."/>
            <person name="Liu B."/>
            <person name="Lu W."/>
            <person name="Hui Y."/>
            <person name="Liang J."/>
            <person name="Zhou Z."/>
            <person name="Hou R."/>
            <person name="Li X."/>
            <person name="Liu Y."/>
            <person name="Li H."/>
            <person name="Ning X."/>
            <person name="Lin Y."/>
            <person name="Zhao L."/>
            <person name="Xing Q."/>
            <person name="Dou J."/>
            <person name="Li Y."/>
            <person name="Mao J."/>
            <person name="Guo H."/>
            <person name="Dou H."/>
            <person name="Li T."/>
            <person name="Mu C."/>
            <person name="Jiang W."/>
            <person name="Fu Q."/>
            <person name="Fu X."/>
            <person name="Miao Y."/>
            <person name="Liu J."/>
            <person name="Yu Q."/>
            <person name="Li R."/>
            <person name="Liao H."/>
            <person name="Li X."/>
            <person name="Kong Y."/>
            <person name="Jiang Z."/>
            <person name="Chourrout D."/>
            <person name="Li R."/>
            <person name="Bao Z."/>
        </authorList>
    </citation>
    <scope>NUCLEOTIDE SEQUENCE [LARGE SCALE GENOMIC DNA]</scope>
    <source>
        <strain evidence="12 13">PY_sf001</strain>
    </source>
</reference>
<feature type="repeat" description="WD" evidence="11">
    <location>
        <begin position="136"/>
        <end position="178"/>
    </location>
</feature>
<comment type="function">
    <text evidence="7">Required for pre-mRNA splicing as component of the activated spliceosome. Component of the U5 small nuclear ribonucleoprotein (snRNP) complex and the U4/U6-U5 tri-snRNP complex, building blocks of the spliceosome. As a component of the minor spliceosome, involved in the splicing of U12-type introns in pre-mRNAs.</text>
</comment>
<comment type="subcellular location">
    <subcellularLocation>
        <location evidence="1">Nucleus</location>
    </subcellularLocation>
</comment>
<evidence type="ECO:0000313" key="12">
    <source>
        <dbReference type="EMBL" id="OWF54267.1"/>
    </source>
</evidence>
<evidence type="ECO:0000256" key="1">
    <source>
        <dbReference type="ARBA" id="ARBA00004123"/>
    </source>
</evidence>
<dbReference type="PROSITE" id="PS00678">
    <property type="entry name" value="WD_REPEATS_1"/>
    <property type="match status" value="3"/>
</dbReference>
<gene>
    <name evidence="12" type="ORF">KP79_PYT23783</name>
</gene>
<sequence>MDYKRKLTDGALVPSKKPRTDMVVDLISQENALLQTGPPRLSNLEAPIMLLTGHEGDIFTTKFSPDGQLLASSGFDRLIYFWLVYGECENIAVLKGHTGAVMELQFSTDGNTVFTAATDKTVALWDVEVGERIKKLKGHQSFVNSVNVARRGPQLICSGSDDGTIKLWDSRKRGVIQTFQSTYQVTACTFNDTAEQILSGGIDNDIKVWDLRKNDMLYRLRGHADTVTGMELSPDGSYLLSNSMDNTVRVWDIRPFAPQERCVKILQGHQHTFEKNLLKCAWAPDGSKVSAGSGDRYVYVWDTTTRRILYKLPGHAGSVNDVDFHPTEPIIASCSSDKKIFLGEIE</sequence>
<feature type="repeat" description="WD" evidence="11">
    <location>
        <begin position="312"/>
        <end position="346"/>
    </location>
</feature>
<dbReference type="SUPFAM" id="SSF50978">
    <property type="entry name" value="WD40 repeat-like"/>
    <property type="match status" value="1"/>
</dbReference>
<protein>
    <recommendedName>
        <fullName evidence="9">U5 small nuclear ribonucleoprotein 40 kDa protein</fullName>
    </recommendedName>
    <alternativeName>
        <fullName evidence="10">WD repeat-containing protein 57</fullName>
    </alternativeName>
</protein>
<evidence type="ECO:0000256" key="9">
    <source>
        <dbReference type="ARBA" id="ARBA00073554"/>
    </source>
</evidence>
<dbReference type="GO" id="GO:0003723">
    <property type="term" value="F:RNA binding"/>
    <property type="evidence" value="ECO:0007669"/>
    <property type="project" value="TreeGrafter"/>
</dbReference>
<feature type="repeat" description="WD" evidence="11">
    <location>
        <begin position="51"/>
        <end position="82"/>
    </location>
</feature>
<dbReference type="GO" id="GO:0006397">
    <property type="term" value="P:mRNA processing"/>
    <property type="evidence" value="ECO:0007669"/>
    <property type="project" value="UniProtKB-KW"/>
</dbReference>
<dbReference type="GO" id="GO:0005682">
    <property type="term" value="C:U5 snRNP"/>
    <property type="evidence" value="ECO:0007669"/>
    <property type="project" value="UniProtKB-ARBA"/>
</dbReference>
<dbReference type="PROSITE" id="PS50294">
    <property type="entry name" value="WD_REPEATS_REGION"/>
    <property type="match status" value="6"/>
</dbReference>
<evidence type="ECO:0000256" key="6">
    <source>
        <dbReference type="ARBA" id="ARBA00023242"/>
    </source>
</evidence>
<evidence type="ECO:0000256" key="10">
    <source>
        <dbReference type="ARBA" id="ARBA00075772"/>
    </source>
</evidence>
<name>A0A210QZW6_MIZYE</name>
<comment type="caution">
    <text evidence="12">The sequence shown here is derived from an EMBL/GenBank/DDBJ whole genome shotgun (WGS) entry which is preliminary data.</text>
</comment>
<accession>A0A210QZW6</accession>
<dbReference type="InterPro" id="IPR052234">
    <property type="entry name" value="U5_snRNP_Component"/>
</dbReference>
<dbReference type="InterPro" id="IPR001680">
    <property type="entry name" value="WD40_rpt"/>
</dbReference>
<dbReference type="InterPro" id="IPR015943">
    <property type="entry name" value="WD40/YVTN_repeat-like_dom_sf"/>
</dbReference>
<dbReference type="Proteomes" id="UP000242188">
    <property type="component" value="Unassembled WGS sequence"/>
</dbReference>
<evidence type="ECO:0000256" key="3">
    <source>
        <dbReference type="ARBA" id="ARBA00022664"/>
    </source>
</evidence>
<keyword evidence="6" id="KW-0539">Nucleus</keyword>
<dbReference type="STRING" id="6573.A0A210QZW6"/>
<dbReference type="PANTHER" id="PTHR44006">
    <property type="entry name" value="U5 SMALL NUCLEAR RIBONUCLEOPROTEIN 40 KDA PROTEIN"/>
    <property type="match status" value="1"/>
</dbReference>
<keyword evidence="3" id="KW-0507">mRNA processing</keyword>
<dbReference type="SMART" id="SM00320">
    <property type="entry name" value="WD40"/>
    <property type="match status" value="7"/>
</dbReference>
<dbReference type="InterPro" id="IPR020472">
    <property type="entry name" value="WD40_PAC1"/>
</dbReference>
<evidence type="ECO:0000256" key="7">
    <source>
        <dbReference type="ARBA" id="ARBA00057342"/>
    </source>
</evidence>
<organism evidence="12 13">
    <name type="scientific">Mizuhopecten yessoensis</name>
    <name type="common">Japanese scallop</name>
    <name type="synonym">Patinopecten yessoensis</name>
    <dbReference type="NCBI Taxonomy" id="6573"/>
    <lineage>
        <taxon>Eukaryota</taxon>
        <taxon>Metazoa</taxon>
        <taxon>Spiralia</taxon>
        <taxon>Lophotrochozoa</taxon>
        <taxon>Mollusca</taxon>
        <taxon>Bivalvia</taxon>
        <taxon>Autobranchia</taxon>
        <taxon>Pteriomorphia</taxon>
        <taxon>Pectinida</taxon>
        <taxon>Pectinoidea</taxon>
        <taxon>Pectinidae</taxon>
        <taxon>Mizuhopecten</taxon>
    </lineage>
</organism>
<evidence type="ECO:0000313" key="13">
    <source>
        <dbReference type="Proteomes" id="UP000242188"/>
    </source>
</evidence>
<dbReference type="PRINTS" id="PR00320">
    <property type="entry name" value="GPROTEINBRPT"/>
</dbReference>
<evidence type="ECO:0000256" key="2">
    <source>
        <dbReference type="ARBA" id="ARBA00022574"/>
    </source>
</evidence>
<keyword evidence="4" id="KW-0677">Repeat</keyword>
<keyword evidence="12" id="KW-0687">Ribonucleoprotein</keyword>
<comment type="subunit">
    <text evidence="8">Component of the pre-catalytic and catalytic spliceosome complexes. Component of the postcatalytic spliceosome P complex. Part of the U5 snRNP complex. Interacts with PRPF8. Component of the U4/U6-U5 tri-snRNP complex composed of the U4, U6 and U5 snRNAs and at least PRPF3, PRPF4, PRPF6, PRPF8, PRPF31, SNRNP200, TXNL4A, WDR57, SNRNP40, DDX23, CD2BP2, PPIH, SNU13, EFTUD2, SART1 and USP39. Component of the minor spliceosome, which splices U12-type introns.</text>
</comment>
<dbReference type="AlphaFoldDB" id="A0A210QZW6"/>
<dbReference type="Gene3D" id="2.130.10.10">
    <property type="entry name" value="YVTN repeat-like/Quinoprotein amine dehydrogenase"/>
    <property type="match status" value="1"/>
</dbReference>
<keyword evidence="2 11" id="KW-0853">WD repeat</keyword>
<keyword evidence="13" id="KW-1185">Reference proteome</keyword>
<evidence type="ECO:0000256" key="4">
    <source>
        <dbReference type="ARBA" id="ARBA00022737"/>
    </source>
</evidence>
<evidence type="ECO:0000256" key="11">
    <source>
        <dbReference type="PROSITE-ProRule" id="PRU00221"/>
    </source>
</evidence>
<feature type="repeat" description="WD" evidence="11">
    <location>
        <begin position="185"/>
        <end position="219"/>
    </location>
</feature>
<dbReference type="Pfam" id="PF00400">
    <property type="entry name" value="WD40"/>
    <property type="match status" value="7"/>
</dbReference>
<feature type="repeat" description="WD" evidence="11">
    <location>
        <begin position="220"/>
        <end position="254"/>
    </location>
</feature>
<dbReference type="InterPro" id="IPR019775">
    <property type="entry name" value="WD40_repeat_CS"/>
</dbReference>
<dbReference type="FunFam" id="2.130.10.10:FF:000229">
    <property type="entry name" value="Small nuclear ribonucleoprotein U5 subunit 40"/>
    <property type="match status" value="1"/>
</dbReference>
<evidence type="ECO:0000256" key="5">
    <source>
        <dbReference type="ARBA" id="ARBA00023187"/>
    </source>
</evidence>
<proteinExistence type="predicted"/>
<dbReference type="InterPro" id="IPR036322">
    <property type="entry name" value="WD40_repeat_dom_sf"/>
</dbReference>
<feature type="repeat" description="WD" evidence="11">
    <location>
        <begin position="94"/>
        <end position="135"/>
    </location>
</feature>
<dbReference type="PROSITE" id="PS50082">
    <property type="entry name" value="WD_REPEATS_2"/>
    <property type="match status" value="7"/>
</dbReference>
<dbReference type="GO" id="GO:0071013">
    <property type="term" value="C:catalytic step 2 spliceosome"/>
    <property type="evidence" value="ECO:0007669"/>
    <property type="project" value="TreeGrafter"/>
</dbReference>
<dbReference type="CDD" id="cd00200">
    <property type="entry name" value="WD40"/>
    <property type="match status" value="1"/>
</dbReference>
<evidence type="ECO:0000256" key="8">
    <source>
        <dbReference type="ARBA" id="ARBA00064268"/>
    </source>
</evidence>
<dbReference type="GO" id="GO:0000375">
    <property type="term" value="P:RNA splicing, via transesterification reactions"/>
    <property type="evidence" value="ECO:0007669"/>
    <property type="project" value="UniProtKB-ARBA"/>
</dbReference>
<dbReference type="PANTHER" id="PTHR44006:SF1">
    <property type="entry name" value="U5 SMALL NUCLEAR RIBONUCLEOPROTEIN 40 KDA PROTEIN"/>
    <property type="match status" value="1"/>
</dbReference>
<dbReference type="EMBL" id="NEDP02001125">
    <property type="protein sequence ID" value="OWF54267.1"/>
    <property type="molecule type" value="Genomic_DNA"/>
</dbReference>